<feature type="transmembrane region" description="Helical" evidence="6">
    <location>
        <begin position="94"/>
        <end position="117"/>
    </location>
</feature>
<proteinExistence type="predicted"/>
<dbReference type="InterPro" id="IPR036259">
    <property type="entry name" value="MFS_trans_sf"/>
</dbReference>
<dbReference type="SUPFAM" id="SSF103473">
    <property type="entry name" value="MFS general substrate transporter"/>
    <property type="match status" value="1"/>
</dbReference>
<evidence type="ECO:0000256" key="5">
    <source>
        <dbReference type="SAM" id="MobiDB-lite"/>
    </source>
</evidence>
<dbReference type="RefSeq" id="XP_066925971.1">
    <property type="nucleotide sequence ID" value="XM_067069870.1"/>
</dbReference>
<feature type="compositionally biased region" description="Basic and acidic residues" evidence="5">
    <location>
        <begin position="457"/>
        <end position="471"/>
    </location>
</feature>
<keyword evidence="3 6" id="KW-1133">Transmembrane helix</keyword>
<protein>
    <recommendedName>
        <fullName evidence="9">Major facilitator superfamily (MFS) profile domain-containing protein</fullName>
    </recommendedName>
</protein>
<dbReference type="OrthoDB" id="422206at2759"/>
<organism evidence="7 8">
    <name type="scientific">Clytia hemisphaerica</name>
    <dbReference type="NCBI Taxonomy" id="252671"/>
    <lineage>
        <taxon>Eukaryota</taxon>
        <taxon>Metazoa</taxon>
        <taxon>Cnidaria</taxon>
        <taxon>Hydrozoa</taxon>
        <taxon>Hydroidolina</taxon>
        <taxon>Leptothecata</taxon>
        <taxon>Obeliida</taxon>
        <taxon>Clytiidae</taxon>
        <taxon>Clytia</taxon>
    </lineage>
</organism>
<dbReference type="PANTHER" id="PTHR10924:SF6">
    <property type="entry name" value="SOLUTE CARRIER FAMILY 49 MEMBER A3"/>
    <property type="match status" value="1"/>
</dbReference>
<feature type="transmembrane region" description="Helical" evidence="6">
    <location>
        <begin position="67"/>
        <end position="87"/>
    </location>
</feature>
<dbReference type="EnsemblMetazoa" id="CLYHEMT006114.1">
    <property type="protein sequence ID" value="CLYHEMP006114.1"/>
    <property type="gene ID" value="CLYHEMG006114"/>
</dbReference>
<name>A0A7M5V1Z0_9CNID</name>
<feature type="transmembrane region" description="Helical" evidence="6">
    <location>
        <begin position="337"/>
        <end position="361"/>
    </location>
</feature>
<dbReference type="PANTHER" id="PTHR10924">
    <property type="entry name" value="MAJOR FACILITATOR SUPERFAMILY PROTEIN-RELATED"/>
    <property type="match status" value="1"/>
</dbReference>
<evidence type="ECO:0000256" key="4">
    <source>
        <dbReference type="ARBA" id="ARBA00023136"/>
    </source>
</evidence>
<keyword evidence="2 6" id="KW-0812">Transmembrane</keyword>
<dbReference type="GO" id="GO:0016020">
    <property type="term" value="C:membrane"/>
    <property type="evidence" value="ECO:0007669"/>
    <property type="project" value="UniProtKB-SubCell"/>
</dbReference>
<comment type="subcellular location">
    <subcellularLocation>
        <location evidence="1">Membrane</location>
        <topology evidence="1">Multi-pass membrane protein</topology>
    </subcellularLocation>
</comment>
<dbReference type="Pfam" id="PF07690">
    <property type="entry name" value="MFS_1"/>
    <property type="match status" value="1"/>
</dbReference>
<evidence type="ECO:0000256" key="3">
    <source>
        <dbReference type="ARBA" id="ARBA00022989"/>
    </source>
</evidence>
<reference evidence="7" key="1">
    <citation type="submission" date="2021-01" db="UniProtKB">
        <authorList>
            <consortium name="EnsemblMetazoa"/>
        </authorList>
    </citation>
    <scope>IDENTIFICATION</scope>
</reference>
<feature type="transmembrane region" description="Helical" evidence="6">
    <location>
        <begin position="419"/>
        <end position="441"/>
    </location>
</feature>
<dbReference type="GeneID" id="136813361"/>
<evidence type="ECO:0000256" key="2">
    <source>
        <dbReference type="ARBA" id="ARBA00022692"/>
    </source>
</evidence>
<evidence type="ECO:0008006" key="9">
    <source>
        <dbReference type="Google" id="ProtNLM"/>
    </source>
</evidence>
<feature type="transmembrane region" description="Helical" evidence="6">
    <location>
        <begin position="313"/>
        <end position="331"/>
    </location>
</feature>
<evidence type="ECO:0000256" key="1">
    <source>
        <dbReference type="ARBA" id="ARBA00004141"/>
    </source>
</evidence>
<feature type="transmembrane region" description="Helical" evidence="6">
    <location>
        <begin position="27"/>
        <end position="47"/>
    </location>
</feature>
<dbReference type="InterPro" id="IPR011701">
    <property type="entry name" value="MFS"/>
</dbReference>
<dbReference type="AlphaFoldDB" id="A0A7M5V1Z0"/>
<feature type="region of interest" description="Disordered" evidence="5">
    <location>
        <begin position="457"/>
        <end position="477"/>
    </location>
</feature>
<feature type="transmembrane region" description="Helical" evidence="6">
    <location>
        <begin position="189"/>
        <end position="212"/>
    </location>
</feature>
<feature type="transmembrane region" description="Helical" evidence="6">
    <location>
        <begin position="123"/>
        <end position="141"/>
    </location>
</feature>
<feature type="transmembrane region" description="Helical" evidence="6">
    <location>
        <begin position="244"/>
        <end position="269"/>
    </location>
</feature>
<dbReference type="InterPro" id="IPR049680">
    <property type="entry name" value="FLVCR1-2_SLC49-like"/>
</dbReference>
<feature type="transmembrane region" description="Helical" evidence="6">
    <location>
        <begin position="162"/>
        <end position="183"/>
    </location>
</feature>
<evidence type="ECO:0000313" key="8">
    <source>
        <dbReference type="Proteomes" id="UP000594262"/>
    </source>
</evidence>
<dbReference type="GO" id="GO:0022857">
    <property type="term" value="F:transmembrane transporter activity"/>
    <property type="evidence" value="ECO:0007669"/>
    <property type="project" value="InterPro"/>
</dbReference>
<evidence type="ECO:0000313" key="7">
    <source>
        <dbReference type="EnsemblMetazoa" id="CLYHEMP006114.1"/>
    </source>
</evidence>
<feature type="transmembrane region" description="Helical" evidence="6">
    <location>
        <begin position="373"/>
        <end position="392"/>
    </location>
</feature>
<keyword evidence="4 6" id="KW-0472">Membrane</keyword>
<dbReference type="Gene3D" id="1.20.1250.20">
    <property type="entry name" value="MFS general substrate transporter like domains"/>
    <property type="match status" value="2"/>
</dbReference>
<accession>A0A7M5V1Z0</accession>
<sequence length="477" mass="51561">MRNPDSEKTPLINKSGHHVYKLYTRRWFVLAVVALFNVTNAMIWITFAPVTNFAASYFEISEKSVNYFSLVYFIASLPMGGLSWWTIETYGFRFSVILGCIVNALGGVLRVVGAYSFHGHLRFTIVLVAQILSACVQPFVLSMPTKIAALWFGDHERTIANTIATMANPLGVLVANGIAAGIVSKEDDIGLLLIVTGAPAVITALLAIFGIWSSKPPTPPSPSALIEPVSFFVGIKTILKQKKFMLLALTSGMGIAAFSSISTIVQQLICPQGYSDTTAGILGALVIVGGFVGAGLSGYYVDNTRKYIDISKILGILFGFSGSLCLIAVNLRDMVAFNYIAFTLYGLTGLGVLPVFLELGVECTYPVDEATSSGIQWMIGQVIGAILFFIGLEASPKLSAADLADSTCKAEHDIDPLNFSTYAIVVTVLASSIGILFIMFFDTDYKRLQAERELDADITDQEPHPNTEDARNIPNII</sequence>
<keyword evidence="8" id="KW-1185">Reference proteome</keyword>
<feature type="transmembrane region" description="Helical" evidence="6">
    <location>
        <begin position="281"/>
        <end position="301"/>
    </location>
</feature>
<dbReference type="Proteomes" id="UP000594262">
    <property type="component" value="Unplaced"/>
</dbReference>
<evidence type="ECO:0000256" key="6">
    <source>
        <dbReference type="SAM" id="Phobius"/>
    </source>
</evidence>